<dbReference type="Pfam" id="PF22939">
    <property type="entry name" value="WHD_GPIID"/>
    <property type="match status" value="1"/>
</dbReference>
<dbReference type="PANTHER" id="PTHR46082">
    <property type="entry name" value="ATP/GTP-BINDING PROTEIN-RELATED"/>
    <property type="match status" value="1"/>
</dbReference>
<feature type="repeat" description="WD" evidence="2">
    <location>
        <begin position="1454"/>
        <end position="1486"/>
    </location>
</feature>
<keyword evidence="2" id="KW-0853">WD repeat</keyword>
<dbReference type="InterPro" id="IPR056884">
    <property type="entry name" value="NPHP3-like_N"/>
</dbReference>
<dbReference type="InterPro" id="IPR053137">
    <property type="entry name" value="NLR-like"/>
</dbReference>
<dbReference type="EMBL" id="CAJPDQ010000001">
    <property type="protein sequence ID" value="CAF9903744.1"/>
    <property type="molecule type" value="Genomic_DNA"/>
</dbReference>
<keyword evidence="5" id="KW-1185">Reference proteome</keyword>
<dbReference type="PROSITE" id="PS50082">
    <property type="entry name" value="WD_REPEATS_2"/>
    <property type="match status" value="1"/>
</dbReference>
<dbReference type="PROSITE" id="PS50837">
    <property type="entry name" value="NACHT"/>
    <property type="match status" value="1"/>
</dbReference>
<dbReference type="SUPFAM" id="SSF52540">
    <property type="entry name" value="P-loop containing nucleoside triphosphate hydrolases"/>
    <property type="match status" value="1"/>
</dbReference>
<evidence type="ECO:0000256" key="2">
    <source>
        <dbReference type="PROSITE-ProRule" id="PRU00221"/>
    </source>
</evidence>
<dbReference type="InterPro" id="IPR000845">
    <property type="entry name" value="Nucleoside_phosphorylase_d"/>
</dbReference>
<dbReference type="SUPFAM" id="SSF82171">
    <property type="entry name" value="DPP6 N-terminal domain-like"/>
    <property type="match status" value="2"/>
</dbReference>
<dbReference type="InterPro" id="IPR007111">
    <property type="entry name" value="NACHT_NTPase"/>
</dbReference>
<dbReference type="Pfam" id="PF24883">
    <property type="entry name" value="NPHP3_N"/>
    <property type="match status" value="1"/>
</dbReference>
<dbReference type="GO" id="GO:0003824">
    <property type="term" value="F:catalytic activity"/>
    <property type="evidence" value="ECO:0007669"/>
    <property type="project" value="InterPro"/>
</dbReference>
<dbReference type="Gene3D" id="3.40.50.1580">
    <property type="entry name" value="Nucleoside phosphorylase domain"/>
    <property type="match status" value="1"/>
</dbReference>
<dbReference type="GO" id="GO:0009116">
    <property type="term" value="P:nucleoside metabolic process"/>
    <property type="evidence" value="ECO:0007669"/>
    <property type="project" value="InterPro"/>
</dbReference>
<dbReference type="Gene3D" id="3.40.50.300">
    <property type="entry name" value="P-loop containing nucleotide triphosphate hydrolases"/>
    <property type="match status" value="1"/>
</dbReference>
<dbReference type="InterPro" id="IPR035994">
    <property type="entry name" value="Nucleoside_phosphorylase_sf"/>
</dbReference>
<proteinExistence type="predicted"/>
<protein>
    <recommendedName>
        <fullName evidence="3">NACHT domain-containing protein</fullName>
    </recommendedName>
</protein>
<dbReference type="Gene3D" id="2.130.10.10">
    <property type="entry name" value="YVTN repeat-like/Quinoprotein amine dehydrogenase"/>
    <property type="match status" value="2"/>
</dbReference>
<organism evidence="4 5">
    <name type="scientific">Gomphillus americanus</name>
    <dbReference type="NCBI Taxonomy" id="1940652"/>
    <lineage>
        <taxon>Eukaryota</taxon>
        <taxon>Fungi</taxon>
        <taxon>Dikarya</taxon>
        <taxon>Ascomycota</taxon>
        <taxon>Pezizomycotina</taxon>
        <taxon>Lecanoromycetes</taxon>
        <taxon>OSLEUM clade</taxon>
        <taxon>Ostropomycetidae</taxon>
        <taxon>Ostropales</taxon>
        <taxon>Graphidaceae</taxon>
        <taxon>Gomphilloideae</taxon>
        <taxon>Gomphillus</taxon>
    </lineage>
</organism>
<dbReference type="InterPro" id="IPR027417">
    <property type="entry name" value="P-loop_NTPase"/>
</dbReference>
<keyword evidence="1" id="KW-0677">Repeat</keyword>
<comment type="caution">
    <text evidence="4">The sequence shown here is derived from an EMBL/GenBank/DDBJ whole genome shotgun (WGS) entry which is preliminary data.</text>
</comment>
<evidence type="ECO:0000313" key="5">
    <source>
        <dbReference type="Proteomes" id="UP000664169"/>
    </source>
</evidence>
<reference evidence="4" key="1">
    <citation type="submission" date="2021-03" db="EMBL/GenBank/DDBJ databases">
        <authorList>
            <person name="Tagirdzhanova G."/>
        </authorList>
    </citation>
    <scope>NUCLEOTIDE SEQUENCE</scope>
</reference>
<dbReference type="SUPFAM" id="SSF63829">
    <property type="entry name" value="Calcium-dependent phosphotriesterase"/>
    <property type="match status" value="1"/>
</dbReference>
<evidence type="ECO:0000259" key="3">
    <source>
        <dbReference type="PROSITE" id="PS50837"/>
    </source>
</evidence>
<dbReference type="SUPFAM" id="SSF53167">
    <property type="entry name" value="Purine and uridine phosphorylases"/>
    <property type="match status" value="1"/>
</dbReference>
<evidence type="ECO:0000256" key="1">
    <source>
        <dbReference type="ARBA" id="ARBA00022737"/>
    </source>
</evidence>
<dbReference type="InterPro" id="IPR001680">
    <property type="entry name" value="WD40_rpt"/>
</dbReference>
<name>A0A8H3I7Y4_9LECA</name>
<feature type="domain" description="NACHT" evidence="3">
    <location>
        <begin position="422"/>
        <end position="643"/>
    </location>
</feature>
<dbReference type="Proteomes" id="UP000664169">
    <property type="component" value="Unassembled WGS sequence"/>
</dbReference>
<evidence type="ECO:0000313" key="4">
    <source>
        <dbReference type="EMBL" id="CAF9903744.1"/>
    </source>
</evidence>
<sequence length="1630" mass="184481">MNISTLTNHDYTVGWITALQIELAAAKAMLDEPHHTVLAQDAGDTNSYTLGRLGSHNLVIACLPSMGNNSAAFAAANLLRSFPNVRIGLVVGIGGGAPDYKGEDVRLGDVIVGTPNGTHGGVLQFDFGTTIQTDDGQDFVTKGYLNRPPSSLLTALKTLQANAEMEGHTFGRYYEAMLKRYPAMVANYQRPTIDNLYHEEYVHRGNKADCSECSDTQLVQRIVRTTSCIHYGLIGSSNKVVRNAKTRDKWHAEKGILCFEMEAAGLMNDFPCLVIRGICGKAFGIATWLKANLMLVDYCDTHKNKNWQRFASAQAAAFAKELLMNISPIQVETTPRPSWILEAFDRQLNEHRATQNAIKEIRDKLNDATEDDLQCLAKVKATDPRIDKERIESTKGGLLENSYMWILRAEEFKVWHEHHDKKLLWIRGDPGKGKTMLLCGIITELSKEHRFLAYFFCQASQNQLNSAVSVLRGIIFLLADQQPGLIKHIKKHTDKSTTSVFEDYNAWFALAAILKDCLEDRLTQDVTILIDALDECAEGRQNLLSLIVSYSKKYPARWIISSRNWPEIEKDLKLSNEKTTISLELNAVSVSAAVRYYIDYRVDQLTVRQDYDEEVRSEVARHLIQQARDTFLWVALVCAHLEQVNSWETIAALQMFPPGLDELYRRMLRRILSSRNSSILVQILALSTVAYRPLKIGEMMVLLDVDSTLLRSPDFIKELVGLCGSFLTIKDLRVELIHQSAKDFLLAEGAKSIFIHGQRPIQTQMYTQSLKKLHSALRRDIYSLKYPGIALSDVSRPSPDPLEDIEYSCVYWMDHFMEQYDDHSEACISWENVRSVYEFIKERFVYWLEALSLLGGISILASSISKLESRFTHHLLAWKSSLEPNQYDQLTQLQDLVQDGLQFVRYFHHSLESFPLQVYVSGLLFSPSRSILKHLFAHEMPKWIDVKRGLNKTWPAGITLGYKVQWPDSLQFSPKNDQIAGLTTIAYPAIRGWDVVTGRQTFNIPHPDGHRGLSWQWRFSFLENDKLVTSKGEYCDIQLWLLPRGQLQQTISLQIPEEFPWKAKTIESAPNGRFQYPWKDVECTFSRDATIFVRHTKYNSLEIYDTRSGTLKFHAEAKWNCQHSPVISADKLHVITCWTSGQSPDISRAIFSPIRNLVAILNDDIQLWDWSQNCRMYSINEVLHDSPSYDRNRVAAFEPLTGRLTVSSPTALIEVDSQSGPLPRLLRRFRSDIRAITWSPNGRLIAVGDSVAIDVWDASSIPKEVLPAMASYSPHFTNLYLCGDFMVSVGDDVLAEIHIDSINGDAISNSRMGVNIPAHDHGISPNRCFAFFAQTNGDVHTWDLVGRVILTVFQVCPMSDGILGITWDSQNKFITALTSACDWVTNWDARTGNKVKSWALPQLPEPWKRCELHWSSNNTYLIVLNWSSINVLNANSSIWQKLAAGDREGVLFDSMAFSPDETLFAYANLNNGLRVWNMNAMELIMTVSSIEVPCSLVVNKQCVRANDAWYQIPTDLKLIQNPEGRHANNVNLGAGGSSSSVRNWIRFGGWNMIWIPGEYLPQTPSYNSRYWDIDGDRVAIGLTHDILVLDVSWNKWTAENDEQGSVQAIEQLIKKSSGAVGHCFQDQRMA</sequence>
<dbReference type="Pfam" id="PF01048">
    <property type="entry name" value="PNP_UDP_1"/>
    <property type="match status" value="1"/>
</dbReference>
<gene>
    <name evidence="4" type="ORF">GOMPHAMPRED_000525</name>
</gene>
<dbReference type="PANTHER" id="PTHR46082:SF11">
    <property type="entry name" value="AAA+ ATPASE DOMAIN-CONTAINING PROTEIN-RELATED"/>
    <property type="match status" value="1"/>
</dbReference>
<dbReference type="OrthoDB" id="674604at2759"/>
<dbReference type="InterPro" id="IPR054471">
    <property type="entry name" value="GPIID_WHD"/>
</dbReference>
<accession>A0A8H3I7Y4</accession>
<dbReference type="InterPro" id="IPR015943">
    <property type="entry name" value="WD40/YVTN_repeat-like_dom_sf"/>
</dbReference>